<reference evidence="1" key="1">
    <citation type="submission" date="2018-07" db="EMBL/GenBank/DDBJ databases">
        <title>Comparative genomics of catfishes provides insights into carnivory and benthic adaptation.</title>
        <authorList>
            <person name="Zhang Y."/>
            <person name="Wang D."/>
            <person name="Peng Z."/>
            <person name="Zheng S."/>
            <person name="Shao F."/>
            <person name="Tao W."/>
        </authorList>
    </citation>
    <scope>NUCLEOTIDE SEQUENCE</scope>
    <source>
        <strain evidence="1">Chongqing</strain>
    </source>
</reference>
<dbReference type="Gene3D" id="2.30.29.30">
    <property type="entry name" value="Pleckstrin-homology domain (PH domain)/Phosphotyrosine-binding domain (PTB)"/>
    <property type="match status" value="1"/>
</dbReference>
<evidence type="ECO:0000313" key="2">
    <source>
        <dbReference type="Proteomes" id="UP001205998"/>
    </source>
</evidence>
<dbReference type="InterPro" id="IPR011993">
    <property type="entry name" value="PH-like_dom_sf"/>
</dbReference>
<accession>A0AAD5B401</accession>
<dbReference type="PANTHER" id="PTHR12673">
    <property type="entry name" value="FACIOGENITAL DYSPLASIA PROTEIN"/>
    <property type="match status" value="1"/>
</dbReference>
<organism evidence="1 2">
    <name type="scientific">Silurus asotus</name>
    <name type="common">Amur catfish</name>
    <name type="synonym">Parasilurus asotus</name>
    <dbReference type="NCBI Taxonomy" id="30991"/>
    <lineage>
        <taxon>Eukaryota</taxon>
        <taxon>Metazoa</taxon>
        <taxon>Chordata</taxon>
        <taxon>Craniata</taxon>
        <taxon>Vertebrata</taxon>
        <taxon>Euteleostomi</taxon>
        <taxon>Actinopterygii</taxon>
        <taxon>Neopterygii</taxon>
        <taxon>Teleostei</taxon>
        <taxon>Ostariophysi</taxon>
        <taxon>Siluriformes</taxon>
        <taxon>Siluridae</taxon>
        <taxon>Silurus</taxon>
    </lineage>
</organism>
<comment type="caution">
    <text evidence="1">The sequence shown here is derived from an EMBL/GenBank/DDBJ whole genome shotgun (WGS) entry which is preliminary data.</text>
</comment>
<dbReference type="Proteomes" id="UP001205998">
    <property type="component" value="Unassembled WGS sequence"/>
</dbReference>
<dbReference type="SUPFAM" id="SSF50729">
    <property type="entry name" value="PH domain-like"/>
    <property type="match status" value="1"/>
</dbReference>
<feature type="non-terminal residue" evidence="1">
    <location>
        <position position="87"/>
    </location>
</feature>
<proteinExistence type="predicted"/>
<dbReference type="InterPro" id="IPR051092">
    <property type="entry name" value="FYVE_RhoGEF_PH"/>
</dbReference>
<gene>
    <name evidence="1" type="ORF">C0J50_12814</name>
</gene>
<sequence>MMSDIMLYTYPQQDGKYRLINTLALTGMEVTRHLIENHQNALKIEVKDISITLLASSSIERDDWFVTLNRTVADLGSMLIEPPGFKE</sequence>
<dbReference type="GO" id="GO:0005737">
    <property type="term" value="C:cytoplasm"/>
    <property type="evidence" value="ECO:0007669"/>
    <property type="project" value="TreeGrafter"/>
</dbReference>
<name>A0AAD5B401_SILAS</name>
<evidence type="ECO:0000313" key="1">
    <source>
        <dbReference type="EMBL" id="KAI5627998.1"/>
    </source>
</evidence>
<dbReference type="GO" id="GO:0005085">
    <property type="term" value="F:guanyl-nucleotide exchange factor activity"/>
    <property type="evidence" value="ECO:0007669"/>
    <property type="project" value="TreeGrafter"/>
</dbReference>
<keyword evidence="2" id="KW-1185">Reference proteome</keyword>
<protein>
    <submittedName>
        <fullName evidence="1">FYVE, RhoGEF and PH domain-containing protein 5 isoform X1</fullName>
    </submittedName>
</protein>
<dbReference type="EMBL" id="MU547928">
    <property type="protein sequence ID" value="KAI5627998.1"/>
    <property type="molecule type" value="Genomic_DNA"/>
</dbReference>
<dbReference type="PANTHER" id="PTHR12673:SF13">
    <property type="entry name" value="FYVE, RHOGEF AND PH DOMAIN-CONTAINING PROTEIN 5"/>
    <property type="match status" value="1"/>
</dbReference>
<dbReference type="AlphaFoldDB" id="A0AAD5B401"/>